<feature type="domain" description="J" evidence="2">
    <location>
        <begin position="67"/>
        <end position="126"/>
    </location>
</feature>
<accession>A0A8T2QR74</accession>
<dbReference type="OMA" id="YYARISK"/>
<dbReference type="CDD" id="cd06257">
    <property type="entry name" value="DnaJ"/>
    <property type="match status" value="1"/>
</dbReference>
<dbReference type="SMART" id="SM00271">
    <property type="entry name" value="DnaJ"/>
    <property type="match status" value="1"/>
</dbReference>
<organism evidence="3 4">
    <name type="scientific">Ceratopteris richardii</name>
    <name type="common">Triangle waterfern</name>
    <dbReference type="NCBI Taxonomy" id="49495"/>
    <lineage>
        <taxon>Eukaryota</taxon>
        <taxon>Viridiplantae</taxon>
        <taxon>Streptophyta</taxon>
        <taxon>Embryophyta</taxon>
        <taxon>Tracheophyta</taxon>
        <taxon>Polypodiopsida</taxon>
        <taxon>Polypodiidae</taxon>
        <taxon>Polypodiales</taxon>
        <taxon>Pteridineae</taxon>
        <taxon>Pteridaceae</taxon>
        <taxon>Parkerioideae</taxon>
        <taxon>Ceratopteris</taxon>
    </lineage>
</organism>
<proteinExistence type="predicted"/>
<dbReference type="Proteomes" id="UP000825935">
    <property type="component" value="Chromosome 32"/>
</dbReference>
<dbReference type="PROSITE" id="PS50076">
    <property type="entry name" value="DNAJ_2"/>
    <property type="match status" value="1"/>
</dbReference>
<dbReference type="SUPFAM" id="SSF46565">
    <property type="entry name" value="Chaperone J-domain"/>
    <property type="match status" value="1"/>
</dbReference>
<dbReference type="EMBL" id="CM035437">
    <property type="protein sequence ID" value="KAH7286467.1"/>
    <property type="molecule type" value="Genomic_DNA"/>
</dbReference>
<keyword evidence="4" id="KW-1185">Reference proteome</keyword>
<dbReference type="Pfam" id="PF11926">
    <property type="entry name" value="DUF3444"/>
    <property type="match status" value="1"/>
</dbReference>
<feature type="region of interest" description="Disordered" evidence="1">
    <location>
        <begin position="306"/>
        <end position="334"/>
    </location>
</feature>
<dbReference type="Pfam" id="PF00226">
    <property type="entry name" value="DnaJ"/>
    <property type="match status" value="1"/>
</dbReference>
<feature type="compositionally biased region" description="Basic and acidic residues" evidence="1">
    <location>
        <begin position="306"/>
        <end position="322"/>
    </location>
</feature>
<dbReference type="Gene3D" id="1.10.287.110">
    <property type="entry name" value="DnaJ domain"/>
    <property type="match status" value="1"/>
</dbReference>
<evidence type="ECO:0000313" key="3">
    <source>
        <dbReference type="EMBL" id="KAH7286467.1"/>
    </source>
</evidence>
<feature type="region of interest" description="Disordered" evidence="1">
    <location>
        <begin position="175"/>
        <end position="220"/>
    </location>
</feature>
<name>A0A8T2QR74_CERRI</name>
<dbReference type="InterPro" id="IPR001623">
    <property type="entry name" value="DnaJ_domain"/>
</dbReference>
<feature type="compositionally biased region" description="Low complexity" evidence="1">
    <location>
        <begin position="247"/>
        <end position="264"/>
    </location>
</feature>
<dbReference type="PRINTS" id="PR00625">
    <property type="entry name" value="JDOMAIN"/>
</dbReference>
<evidence type="ECO:0000313" key="4">
    <source>
        <dbReference type="Proteomes" id="UP000825935"/>
    </source>
</evidence>
<sequence length="785" mass="89113">MDCNKEDAIKARQIAESKLAAKDYYAAKRFILKSQRLFPSLCGLNQMLAVADIHISHLEFGDDLEFNWHHILKVEEGADEEIIRKQYRKLLLMLHPDKNKYAGAESAFKLVQGAHQAFETYKEISNATADVDSDHCFWTVCSECKISCKQPTSAEYQYVLCPKCTRSFVAVRSSQSKEEVSQSRNKRENSSDVRKAEEKMNNADYKLGGTSTKETEVELSSSSSSSYEEFVRIKRRRNAPSPKKSQMLRSLSLSSSSMSSSLSRDIGKKWGTKPKVAVSFSSMWSKEHWEQKQMCCRQSITKTDVLEEKNQSQATSRRDSPHATRSSPVADVEIDLSSGDSLDNCFKNSIGENMGEDHSRHSEDVHTAETRQGITNETPCKEDADAPVGDCSYSMKYVNIKDKDEMKRDFISHQKMELKTDTGENEMYKFYIGGCSHQPIKDRNAEGGRKIYQDVDVQKANCKQHQKNGTAKDTKKDCDPNVKFFEKLTSIIMNQVSDGDFQVREVILKKSPQPLQDKEDRAGSSSKVYHMNVAIAYAFTGSNGCALTSEDCMVGCSEIYQEDQVSVQCEVPDNDVYNFDKGRQEECFEAGQIWAVYDDDDGLPRFYAYIDQVISLHPFRVRMKWLYPAKPIPEDVKAWTKAGFAYTCGEFILGRSSTRQKVLMFSHIMAHENGGIPCTIRIYPQKGDVWALYKDWKPQKGRTRHCEPVQVISHYSKDQGVEVVPLFKVDGYKSIYCRRGFEGLQTILPSELKRFSHQVPAHYLEGHELSGLPEESVDLDTAALI</sequence>
<feature type="compositionally biased region" description="Basic and acidic residues" evidence="1">
    <location>
        <begin position="175"/>
        <end position="201"/>
    </location>
</feature>
<comment type="caution">
    <text evidence="3">The sequence shown here is derived from an EMBL/GenBank/DDBJ whole genome shotgun (WGS) entry which is preliminary data.</text>
</comment>
<protein>
    <recommendedName>
        <fullName evidence="2">J domain-containing protein</fullName>
    </recommendedName>
</protein>
<reference evidence="3" key="1">
    <citation type="submission" date="2021-08" db="EMBL/GenBank/DDBJ databases">
        <title>WGS assembly of Ceratopteris richardii.</title>
        <authorList>
            <person name="Marchant D.B."/>
            <person name="Chen G."/>
            <person name="Jenkins J."/>
            <person name="Shu S."/>
            <person name="Leebens-Mack J."/>
            <person name="Grimwood J."/>
            <person name="Schmutz J."/>
            <person name="Soltis P."/>
            <person name="Soltis D."/>
            <person name="Chen Z.-H."/>
        </authorList>
    </citation>
    <scope>NUCLEOTIDE SEQUENCE</scope>
    <source>
        <strain evidence="3">Whitten #5841</strain>
        <tissue evidence="3">Leaf</tissue>
    </source>
</reference>
<evidence type="ECO:0000256" key="1">
    <source>
        <dbReference type="SAM" id="MobiDB-lite"/>
    </source>
</evidence>
<dbReference type="PANTHER" id="PTHR45089">
    <property type="entry name" value="DNAJ HEAT SHOCK AMINO-TERMINAL DOMAIN PROTEIN-RELATED"/>
    <property type="match status" value="1"/>
</dbReference>
<evidence type="ECO:0000259" key="2">
    <source>
        <dbReference type="PROSITE" id="PS50076"/>
    </source>
</evidence>
<gene>
    <name evidence="3" type="ORF">KP509_32G008500</name>
</gene>
<dbReference type="PANTHER" id="PTHR45089:SF59">
    <property type="entry name" value="DNAJ HEAT SHOCK N-TERMINAL DOMAIN-CONTAINING PROTEIN"/>
    <property type="match status" value="1"/>
</dbReference>
<feature type="region of interest" description="Disordered" evidence="1">
    <location>
        <begin position="233"/>
        <end position="268"/>
    </location>
</feature>
<dbReference type="AlphaFoldDB" id="A0A8T2QR74"/>
<dbReference type="InterPro" id="IPR024593">
    <property type="entry name" value="DUF3444"/>
</dbReference>
<dbReference type="InterPro" id="IPR036869">
    <property type="entry name" value="J_dom_sf"/>
</dbReference>
<dbReference type="EMBL" id="CM035437">
    <property type="protein sequence ID" value="KAH7286466.1"/>
    <property type="molecule type" value="Genomic_DNA"/>
</dbReference>
<dbReference type="OrthoDB" id="10250354at2759"/>